<dbReference type="Proteomes" id="UP000325763">
    <property type="component" value="Chromosome"/>
</dbReference>
<organism evidence="1 3">
    <name type="scientific">Streptomyces nodosus</name>
    <dbReference type="NCBI Taxonomy" id="40318"/>
    <lineage>
        <taxon>Bacteria</taxon>
        <taxon>Bacillati</taxon>
        <taxon>Actinomycetota</taxon>
        <taxon>Actinomycetes</taxon>
        <taxon>Kitasatosporales</taxon>
        <taxon>Streptomycetaceae</taxon>
        <taxon>Streptomyces</taxon>
    </lineage>
</organism>
<evidence type="ECO:0000313" key="1">
    <source>
        <dbReference type="EMBL" id="AJE43340.1"/>
    </source>
</evidence>
<evidence type="ECO:0000313" key="2">
    <source>
        <dbReference type="EMBL" id="QEV41835.1"/>
    </source>
</evidence>
<dbReference type="EMBL" id="CP023747">
    <property type="protein sequence ID" value="QEV41835.1"/>
    <property type="molecule type" value="Genomic_DNA"/>
</dbReference>
<sequence>MVLFVFVAEGDVQASAAWISCAMSPSLSAIAWIWSVVTGDSFFRLTAGGTSSFFCTASLSCCAALIH</sequence>
<evidence type="ECO:0000313" key="3">
    <source>
        <dbReference type="Proteomes" id="UP000031526"/>
    </source>
</evidence>
<evidence type="ECO:0000313" key="4">
    <source>
        <dbReference type="Proteomes" id="UP000325763"/>
    </source>
</evidence>
<gene>
    <name evidence="2" type="ORF">CP978_27670</name>
    <name evidence="1" type="ORF">SNOD_27385</name>
</gene>
<keyword evidence="3" id="KW-1185">Reference proteome</keyword>
<dbReference type="AlphaFoldDB" id="A0A0B5DPW7"/>
<reference evidence="1 3" key="2">
    <citation type="journal article" date="2016" name="Appl. Microbiol. Biotechnol.">
        <title>Exploiting the genome sequence of Streptomyces nodosus for enhanced antibiotic production.</title>
        <authorList>
            <person name="Sweeney P."/>
            <person name="Murphy C.D."/>
            <person name="Caffrey P."/>
        </authorList>
    </citation>
    <scope>NUCLEOTIDE SEQUENCE [LARGE SCALE GENOMIC DNA]</scope>
    <source>
        <strain evidence="1 3">ATCC 14899</strain>
    </source>
</reference>
<name>A0A0B5DPW7_9ACTN</name>
<protein>
    <submittedName>
        <fullName evidence="1">Uncharacterized protein</fullName>
    </submittedName>
</protein>
<reference evidence="3" key="1">
    <citation type="submission" date="2014-09" db="EMBL/GenBank/DDBJ databases">
        <title>Sequence of the Streptomyces nodosus genome.</title>
        <authorList>
            <person name="Sweeney P."/>
            <person name="Stephens N."/>
            <person name="Murphy C."/>
            <person name="Caffrey P."/>
        </authorList>
    </citation>
    <scope>NUCLEOTIDE SEQUENCE [LARGE SCALE GENOMIC DNA]</scope>
    <source>
        <strain evidence="3">ATCC 14899</strain>
    </source>
</reference>
<dbReference type="Proteomes" id="UP000031526">
    <property type="component" value="Chromosome"/>
</dbReference>
<dbReference type="EMBL" id="CP009313">
    <property type="protein sequence ID" value="AJE43340.1"/>
    <property type="molecule type" value="Genomic_DNA"/>
</dbReference>
<accession>A0A0B5DPW7</accession>
<dbReference type="HOGENOM" id="CLU_2810665_0_0_11"/>
<dbReference type="KEGG" id="snq:CP978_27670"/>
<proteinExistence type="predicted"/>
<reference evidence="2 4" key="3">
    <citation type="submission" date="2017-09" db="EMBL/GenBank/DDBJ databases">
        <title>Streptomyces genome completion.</title>
        <authorList>
            <person name="Lee N."/>
            <person name="Cho B.-K."/>
        </authorList>
    </citation>
    <scope>NUCLEOTIDE SEQUENCE [LARGE SCALE GENOMIC DNA]</scope>
    <source>
        <strain evidence="2 4">ATCC 14899</strain>
    </source>
</reference>